<dbReference type="InterPro" id="IPR020053">
    <property type="entry name" value="Ribosome-bd_factorA_CS"/>
</dbReference>
<dbReference type="InterPro" id="IPR023799">
    <property type="entry name" value="RbfA_dom_sf"/>
</dbReference>
<dbReference type="InterPro" id="IPR000238">
    <property type="entry name" value="RbfA"/>
</dbReference>
<dbReference type="GO" id="GO:0043024">
    <property type="term" value="F:ribosomal small subunit binding"/>
    <property type="evidence" value="ECO:0007669"/>
    <property type="project" value="TreeGrafter"/>
</dbReference>
<dbReference type="NCBIfam" id="TIGR00082">
    <property type="entry name" value="rbfA"/>
    <property type="match status" value="1"/>
</dbReference>
<keyword evidence="2" id="KW-0963">Cytoplasm</keyword>
<dbReference type="EMBL" id="NVUU01000041">
    <property type="protein sequence ID" value="PCI94331.1"/>
    <property type="molecule type" value="Genomic_DNA"/>
</dbReference>
<comment type="similarity">
    <text evidence="2">Belongs to the RbfA family.</text>
</comment>
<reference evidence="4" key="1">
    <citation type="submission" date="2017-08" db="EMBL/GenBank/DDBJ databases">
        <title>A dynamic microbial community with high functional redundancy inhabits the cold, oxic subseafloor aquifer.</title>
        <authorList>
            <person name="Tully B.J."/>
            <person name="Wheat C.G."/>
            <person name="Glazer B.T."/>
            <person name="Huber J.A."/>
        </authorList>
    </citation>
    <scope>NUCLEOTIDE SEQUENCE [LARGE SCALE GENOMIC DNA]</scope>
</reference>
<comment type="function">
    <text evidence="2">One of several proteins that assist in the late maturation steps of the functional core of the 30S ribosomal subunit. Associates with free 30S ribosomal subunits (but not with 30S subunits that are part of 70S ribosomes or polysomes). Required for efficient processing of 16S rRNA. May interact with the 5'-terminal helix region of 16S rRNA.</text>
</comment>
<evidence type="ECO:0000313" key="4">
    <source>
        <dbReference type="Proteomes" id="UP000217838"/>
    </source>
</evidence>
<dbReference type="PANTHER" id="PTHR33515">
    <property type="entry name" value="RIBOSOME-BINDING FACTOR A, CHLOROPLASTIC-RELATED"/>
    <property type="match status" value="1"/>
</dbReference>
<evidence type="ECO:0000313" key="3">
    <source>
        <dbReference type="EMBL" id="PCI94331.1"/>
    </source>
</evidence>
<dbReference type="GO" id="GO:0005829">
    <property type="term" value="C:cytosol"/>
    <property type="evidence" value="ECO:0007669"/>
    <property type="project" value="TreeGrafter"/>
</dbReference>
<dbReference type="PANTHER" id="PTHR33515:SF1">
    <property type="entry name" value="RIBOSOME-BINDING FACTOR A, CHLOROPLASTIC-RELATED"/>
    <property type="match status" value="1"/>
</dbReference>
<dbReference type="HAMAP" id="MF_00003">
    <property type="entry name" value="RbfA"/>
    <property type="match status" value="1"/>
</dbReference>
<dbReference type="InterPro" id="IPR015946">
    <property type="entry name" value="KH_dom-like_a/b"/>
</dbReference>
<dbReference type="Pfam" id="PF02033">
    <property type="entry name" value="RBFA"/>
    <property type="match status" value="1"/>
</dbReference>
<evidence type="ECO:0000256" key="1">
    <source>
        <dbReference type="ARBA" id="ARBA00022517"/>
    </source>
</evidence>
<dbReference type="PROSITE" id="PS01319">
    <property type="entry name" value="RBFA"/>
    <property type="match status" value="1"/>
</dbReference>
<comment type="subunit">
    <text evidence="2">Monomer. Binds 30S ribosomal subunits, but not 50S ribosomal subunits or 70S ribosomes.</text>
</comment>
<dbReference type="GO" id="GO:0030490">
    <property type="term" value="P:maturation of SSU-rRNA"/>
    <property type="evidence" value="ECO:0007669"/>
    <property type="project" value="UniProtKB-UniRule"/>
</dbReference>
<proteinExistence type="inferred from homology"/>
<dbReference type="Gene3D" id="3.30.300.20">
    <property type="match status" value="1"/>
</dbReference>
<gene>
    <name evidence="2" type="primary">rbfA</name>
    <name evidence="3" type="ORF">COB11_04035</name>
</gene>
<sequence length="125" mass="13996">MTRRTDRLNSLLKEVISDVIRKDVNHPKVSEFLTVTSVDITKDLHFAKVFVSVIGSKEQKKDTVSALESASGFIAVLASKQVVLRHFPSLTFKLDDSVDAHLKIDTILKDIRDEEGSRQNISDSD</sequence>
<dbReference type="Proteomes" id="UP000217838">
    <property type="component" value="Unassembled WGS sequence"/>
</dbReference>
<organism evidence="3 4">
    <name type="scientific">Aerophobetes bacterium</name>
    <dbReference type="NCBI Taxonomy" id="2030807"/>
    <lineage>
        <taxon>Bacteria</taxon>
        <taxon>Candidatus Aerophobota</taxon>
    </lineage>
</organism>
<keyword evidence="1 2" id="KW-0690">Ribosome biogenesis</keyword>
<accession>A0A2A4YI17</accession>
<name>A0A2A4YI17_UNCAE</name>
<comment type="caution">
    <text evidence="3">The sequence shown here is derived from an EMBL/GenBank/DDBJ whole genome shotgun (WGS) entry which is preliminary data.</text>
</comment>
<evidence type="ECO:0000256" key="2">
    <source>
        <dbReference type="HAMAP-Rule" id="MF_00003"/>
    </source>
</evidence>
<comment type="subcellular location">
    <subcellularLocation>
        <location evidence="2">Cytoplasm</location>
    </subcellularLocation>
</comment>
<dbReference type="SUPFAM" id="SSF89919">
    <property type="entry name" value="Ribosome-binding factor A, RbfA"/>
    <property type="match status" value="1"/>
</dbReference>
<dbReference type="AlphaFoldDB" id="A0A2A4YI17"/>
<protein>
    <recommendedName>
        <fullName evidence="2">Ribosome-binding factor A</fullName>
    </recommendedName>
</protein>